<dbReference type="Proteomes" id="UP000541444">
    <property type="component" value="Unassembled WGS sequence"/>
</dbReference>
<evidence type="ECO:0000256" key="8">
    <source>
        <dbReference type="RuleBase" id="RU366017"/>
    </source>
</evidence>
<evidence type="ECO:0000256" key="1">
    <source>
        <dbReference type="ARBA" id="ARBA00004167"/>
    </source>
</evidence>
<evidence type="ECO:0000256" key="7">
    <source>
        <dbReference type="ARBA" id="ARBA00023136"/>
    </source>
</evidence>
<sequence>MRRKTRPTLLYIIGTVLIFTALSLHLCKNVSRGEDIRSSPVTLTNFRHPYLAIGEVGNNRHLRIHVTTHVDQQSVSVLFPDWEALVVTSPVSSDSSDNYDCLFQNNATSPAIFAGNLVREGHTRVTFRCAIPNSVCRLRPLYNPVLTRTGSGSSYPGFGSDPNRDEMIRWSYLAYESLSTETDVIVFAKGVNNRQGVNLSPEELTCVFTNDVTNHVVKTAVTSSVQEVFRCHHPNGNDHERLFIGGEEVKVKISLELVYQKKVVPSLAYYAPMRSLGVDKFILYDNGSDDDLDKVIGKLVEEDYDVEKIFWPWPKTQEAGFSHSAASNRDTCKWMLYVDVDEFMFEPSWVNSSYPSPNMLKSLLPEPKQTSLLNPNNPSSTIGQVMIHCLEYGPSGQRSHPFKGVTQGYICRSRFEQRHKSILLLEAVDTSLVNVIHHFVLKEGYRGKRLSKDECLVNHYKYQAWSEFKTKFRRRVSAYVVDWRQEVNLKSKDRAPGLGFDPIEPKGWAQRFCEVRDTRLQVATQKWFGLGPATANKMVWQD</sequence>
<comment type="subcellular location">
    <subcellularLocation>
        <location evidence="1">Membrane</location>
        <topology evidence="1">Single-pass membrane protein</topology>
    </subcellularLocation>
</comment>
<proteinExistence type="inferred from homology"/>
<evidence type="ECO:0000256" key="5">
    <source>
        <dbReference type="ARBA" id="ARBA00022692"/>
    </source>
</evidence>
<keyword evidence="5" id="KW-0812">Transmembrane</keyword>
<name>A0A7J7KY88_9MAGN</name>
<dbReference type="GO" id="GO:0016020">
    <property type="term" value="C:membrane"/>
    <property type="evidence" value="ECO:0007669"/>
    <property type="project" value="UniProtKB-SubCell"/>
</dbReference>
<comment type="similarity">
    <text evidence="2 8">Belongs to the glycosyltransferase 92 family.</text>
</comment>
<keyword evidence="7" id="KW-0472">Membrane</keyword>
<keyword evidence="3 8" id="KW-0328">Glycosyltransferase</keyword>
<gene>
    <name evidence="9" type="ORF">GIB67_003943</name>
</gene>
<dbReference type="EC" id="2.4.1.-" evidence="8"/>
<dbReference type="PANTHER" id="PTHR21461">
    <property type="entry name" value="GLYCOSYLTRANSFERASE FAMILY 92 PROTEIN"/>
    <property type="match status" value="1"/>
</dbReference>
<organism evidence="9 10">
    <name type="scientific">Kingdonia uniflora</name>
    <dbReference type="NCBI Taxonomy" id="39325"/>
    <lineage>
        <taxon>Eukaryota</taxon>
        <taxon>Viridiplantae</taxon>
        <taxon>Streptophyta</taxon>
        <taxon>Embryophyta</taxon>
        <taxon>Tracheophyta</taxon>
        <taxon>Spermatophyta</taxon>
        <taxon>Magnoliopsida</taxon>
        <taxon>Ranunculales</taxon>
        <taxon>Circaeasteraceae</taxon>
        <taxon>Kingdonia</taxon>
    </lineage>
</organism>
<dbReference type="EMBL" id="JACGCM010002798">
    <property type="protein sequence ID" value="KAF6135298.1"/>
    <property type="molecule type" value="Genomic_DNA"/>
</dbReference>
<dbReference type="GO" id="GO:0016757">
    <property type="term" value="F:glycosyltransferase activity"/>
    <property type="evidence" value="ECO:0007669"/>
    <property type="project" value="UniProtKB-UniRule"/>
</dbReference>
<dbReference type="PANTHER" id="PTHR21461:SF69">
    <property type="entry name" value="GLYCOSYLTRANSFERASE FAMILY 92 PROTEIN"/>
    <property type="match status" value="1"/>
</dbReference>
<accession>A0A7J7KY88</accession>
<protein>
    <recommendedName>
        <fullName evidence="8">Glycosyltransferase family 92 protein</fullName>
        <ecNumber evidence="8">2.4.1.-</ecNumber>
    </recommendedName>
</protein>
<evidence type="ECO:0000256" key="4">
    <source>
        <dbReference type="ARBA" id="ARBA00022679"/>
    </source>
</evidence>
<reference evidence="9 10" key="1">
    <citation type="journal article" date="2020" name="IScience">
        <title>Genome Sequencing of the Endangered Kingdonia uniflora (Circaeasteraceae, Ranunculales) Reveals Potential Mechanisms of Evolutionary Specialization.</title>
        <authorList>
            <person name="Sun Y."/>
            <person name="Deng T."/>
            <person name="Zhang A."/>
            <person name="Moore M.J."/>
            <person name="Landis J.B."/>
            <person name="Lin N."/>
            <person name="Zhang H."/>
            <person name="Zhang X."/>
            <person name="Huang J."/>
            <person name="Zhang X."/>
            <person name="Sun H."/>
            <person name="Wang H."/>
        </authorList>
    </citation>
    <scope>NUCLEOTIDE SEQUENCE [LARGE SCALE GENOMIC DNA]</scope>
    <source>
        <strain evidence="9">TB1705</strain>
        <tissue evidence="9">Leaf</tissue>
    </source>
</reference>
<keyword evidence="4 8" id="KW-0808">Transferase</keyword>
<dbReference type="InterPro" id="IPR008166">
    <property type="entry name" value="Glyco_transf_92"/>
</dbReference>
<evidence type="ECO:0000313" key="9">
    <source>
        <dbReference type="EMBL" id="KAF6135298.1"/>
    </source>
</evidence>
<dbReference type="Pfam" id="PF01697">
    <property type="entry name" value="Glyco_transf_92"/>
    <property type="match status" value="1"/>
</dbReference>
<evidence type="ECO:0000256" key="6">
    <source>
        <dbReference type="ARBA" id="ARBA00022989"/>
    </source>
</evidence>
<dbReference type="OrthoDB" id="2526284at2759"/>
<keyword evidence="10" id="KW-1185">Reference proteome</keyword>
<dbReference type="AlphaFoldDB" id="A0A7J7KY88"/>
<evidence type="ECO:0000313" key="10">
    <source>
        <dbReference type="Proteomes" id="UP000541444"/>
    </source>
</evidence>
<keyword evidence="6" id="KW-1133">Transmembrane helix</keyword>
<evidence type="ECO:0000256" key="3">
    <source>
        <dbReference type="ARBA" id="ARBA00022676"/>
    </source>
</evidence>
<evidence type="ECO:0000256" key="2">
    <source>
        <dbReference type="ARBA" id="ARBA00007647"/>
    </source>
</evidence>
<comment type="caution">
    <text evidence="9">The sequence shown here is derived from an EMBL/GenBank/DDBJ whole genome shotgun (WGS) entry which is preliminary data.</text>
</comment>
<dbReference type="GO" id="GO:0005737">
    <property type="term" value="C:cytoplasm"/>
    <property type="evidence" value="ECO:0007669"/>
    <property type="project" value="TreeGrafter"/>
</dbReference>